<evidence type="ECO:0000256" key="2">
    <source>
        <dbReference type="ARBA" id="ARBA00022525"/>
    </source>
</evidence>
<feature type="signal peptide" evidence="5">
    <location>
        <begin position="1"/>
        <end position="28"/>
    </location>
</feature>
<feature type="compositionally biased region" description="Low complexity" evidence="4">
    <location>
        <begin position="2207"/>
        <end position="2229"/>
    </location>
</feature>
<dbReference type="Gene3D" id="2.170.16.10">
    <property type="entry name" value="Hedgehog/Intein (Hint) domain"/>
    <property type="match status" value="1"/>
</dbReference>
<dbReference type="InterPro" id="IPR031325">
    <property type="entry name" value="RHS_repeat"/>
</dbReference>
<comment type="subcellular location">
    <subcellularLocation>
        <location evidence="1">Secreted</location>
    </subcellularLocation>
</comment>
<dbReference type="CDD" id="cd20695">
    <property type="entry name" value="CdiA-CT_5T87E_Ct"/>
    <property type="match status" value="1"/>
</dbReference>
<dbReference type="EMBL" id="BATL01000062">
    <property type="protein sequence ID" value="GAD77099.1"/>
    <property type="molecule type" value="Genomic_DNA"/>
</dbReference>
<feature type="region of interest" description="Disordered" evidence="4">
    <location>
        <begin position="2489"/>
        <end position="2513"/>
    </location>
</feature>
<dbReference type="eggNOG" id="COG1372">
    <property type="taxonomic scope" value="Bacteria"/>
</dbReference>
<dbReference type="Pfam" id="PF05593">
    <property type="entry name" value="RHS_repeat"/>
    <property type="match status" value="1"/>
</dbReference>
<feature type="region of interest" description="Disordered" evidence="4">
    <location>
        <begin position="2207"/>
        <end position="2264"/>
    </location>
</feature>
<evidence type="ECO:0000256" key="1">
    <source>
        <dbReference type="ARBA" id="ARBA00004613"/>
    </source>
</evidence>
<feature type="domain" description="Hint" evidence="6">
    <location>
        <begin position="2340"/>
        <end position="2439"/>
    </location>
</feature>
<dbReference type="Pfam" id="PF03534">
    <property type="entry name" value="SpvB"/>
    <property type="match status" value="1"/>
</dbReference>
<dbReference type="InterPro" id="IPR006141">
    <property type="entry name" value="Intein_N"/>
</dbReference>
<dbReference type="GO" id="GO:0016539">
    <property type="term" value="P:intein-mediated protein splicing"/>
    <property type="evidence" value="ECO:0007669"/>
    <property type="project" value="InterPro"/>
</dbReference>
<comment type="caution">
    <text evidence="7">The sequence shown here is derived from an EMBL/GenBank/DDBJ whole genome shotgun (WGS) entry which is preliminary data.</text>
</comment>
<gene>
    <name evidence="7" type="ORF">VAZ01S_062_00020</name>
</gene>
<dbReference type="NCBIfam" id="TIGR01643">
    <property type="entry name" value="YD_repeat_2x"/>
    <property type="match status" value="2"/>
</dbReference>
<evidence type="ECO:0000313" key="8">
    <source>
        <dbReference type="Proteomes" id="UP000016567"/>
    </source>
</evidence>
<dbReference type="SUPFAM" id="SSF51294">
    <property type="entry name" value="Hedgehog/intein (Hint) domain"/>
    <property type="match status" value="1"/>
</dbReference>
<accession>U3C6S5</accession>
<dbReference type="PANTHER" id="PTHR32305:SF15">
    <property type="entry name" value="PROTEIN RHSA-RELATED"/>
    <property type="match status" value="1"/>
</dbReference>
<dbReference type="Proteomes" id="UP000016567">
    <property type="component" value="Unassembled WGS sequence"/>
</dbReference>
<proteinExistence type="predicted"/>
<sequence length="2576" mass="288981">MVSNNHLINKTTIWALLVASFLPGQAISASSTPTLELSGEYKTSGGNATYSVPISIAPGRAGHQPVLNLRYQSNLPNGLMGIGWQLGGQSTIYRCGKNLNIDGLKGGVGFNQEDRYCLDGERLIAVNGADGKDLTEYRVKKNGYDKIVSFGDSGGSGPAYFKIWRTDGSVLEYGVSADSRVELPNQSHVYKWAINKKTDASKHNHIQYQYREDNAAGIHQLRNISYVGGKVEFRYEDRKDKSSQYLFGSVLNRTERLKQVVTFDADAKQIGTYGINYRYSNETERSLVNKVQYCSVQGACSTPIDFEWVDELAQNSMRKKSSLDFARANYFDVDRDGNKELYGVEILESHFETCSSRRPKFNPNIWAQRGRYRKTPGKIRRLDGTYTGPGDLGSFALIGSIDSPALYSLSVLSPNGVCGPHETYDYWRFADVKDVSNYTPELDGSMKQYGSNLKFAADLNGDGKQTLQNKPTYKKKPRSVKVIDIDNDGRDDWVYVDTDHKRLIFRLSQRNHAVYSLPVQTRSYGGQGRTKEYFSLSHVNFRDINNDGYLDFSVIDLERRGVSVYLFDGKNYIKSASSQSKIFNLSSPHPINIIDFNANGYPELCLINTCWANEAGKINFQKPRTVADIKDVYLVDDLNGDGVDDFVGSVGESSSKYQAYKQTSYKYQSEGKASNRIKAIKEALKSFEINYSSATNKTVHTQKRYFDYPFLNTTPVRYLVREVIKIPLGAGYPMGQYYSLSVLPTRYSYNYEGAKYHALGGGFLGFETITEVESIAFNLTSIWLNSYEMTTTVSHYNQLDLKKAGELKKVEVYKHVGKRRFIYQASDKITSTSYEYQTVDKGNGAYQVYPSKVIKQQFESGALQKTTQVSSSINAFGAITREETTVSNALNRKDRFTTRVDNQYLSQGYSTTSYTYNTITSNTVSYMAAKFARYQDGLTAYCSTTSKDIYFKPEDRFVLIHGDVDTPILVTQHQERFRYHVTGTSRDPYNGITQQTGALSQISQAEFDRQTLTPCGQYQLGNVIGDSQLELSTTTNSVAQSVTQTGQEYWKVGARSRSVKTITDHQSGLSKTTQNDYSYNSQGLLSQAITSGSEYETGMGGGGRLAFAYQYDTWGNVVSESQSGSDLPTRTTRYGFEANGLKLKTTTNAKGHTIRTVYDGQGRLVSETSALKGRTTRYEYDAFGREVRRTLPGKNNRIEQTYQLGAQCEHRLSTTASCVTTTQSNGVTQVMQYDYADREVRRLHRAFDGRWVVVDTGWDRQGHKTFVTTAQFLDQKGKAPRVTFEYDKFDREIRRIEPANRGTLAIFTTQYKGFRIEGTDARGFKRSTTHNVMGHVIRKDEPLGAYQTYQYYPDGKLKRTQDSAGNITQIQYDNLGYRTQLDDPDIGHWYYRYNALGELVYKRDANGVVTQVEYDTLGRKVSQKEGNETSQWRYDERGALGTLSWMSGKGQRSDYFYDQAGLLQEKAVTVGKEIFSTQYTYDAFERIAREVRPDGKTKTSELGKPDNQRLAVEYVYNQYGYVSAVRSPKTFADDIFASAKFREDIRQLLQQSINQANLYLQRASRYAKQEGFFREKYHEYRNKQVDVFNLDEAAANQLKDHHRYKQWCDQQGTCYLRPATWVILHDDVTIPLDVTLEGDIFRIDTERTSSGSKDGLATHEMTANPVPDNALDGLTLTQMQDMLMSGDYDGNGTLDMMRQGDIYAAKADDSLRGELLFAAEDLEQAANIAHRQYKEYRTLASDLLGLVDKVAKLSGVYCDFANTLGGDRVNASLRGRCQSSGGVSQADMLDTILTNAELAAANNSDAYVYYWQRQSTDAFDHTLSEMLGNGLMNTYEHDVNTGRVNVIATYEANKVFSSDGVSKPSRAPHIRQLRYKYDNHDNVTERYDEQLGITDRWTYDALDRVDSNTIALADKTQHGLNNPDLTGKRSYRYDKLGNIVYKSDIGDYQYSGIGAGPHAVTQANGLSYQYDAAGNMLSAKAKGSKTDERILRWSPYNKPTKIIRKGKTVEFSYDANHERYLKRSSDGTVTFYFGKTYERVKNLKTGEIQHQHFVFADGKLIALNTQTTDSNNKLKNKQIRYLHYDALESVDMVTDGYGLVVEKRSYDTWGKQRHVLWQDSSAASVIQAAITNRGYTGHEEITEVGLIHMNGRVYDQELGRFVSADPLVQAPYVVNSFNRYSYVMNNPLKYTDPKGYFCSDADGSNASSSCDVGSDTSSNDSTGDSNGRSSDGKGSGDSTKNNESEQTSNLSSEGEQKSQAEEEVESGGWISAIAGLAYDLSPISTVVDIANGVVETGEALAAGEFKQAGMAVGGALFGVVAKKFKAPVNFYKKVSKKFGKQCFIRGTMIHVQGGLKPIEDIQVGDLVASKDELTGDTDWKPVVTLFRNENKRIFNLTLLNGDGEKEQLGVTAEHPFWVEGQGWVEAGVLEVGQRISTVDGAELAVHSIAYDEELHTTYNFEVGDYHSYFVGENGAWVHNDCSSPEFESIPKHGKIKKGKANPEPTNPQQALDNSIELPGKTTRRVSVDKQTGEFSVFDEHTPGKFHGHSRTWKELDQTMQATLRKAGLVNKKGKIK</sequence>
<dbReference type="InterPro" id="IPR050708">
    <property type="entry name" value="T6SS_VgrG/RHS"/>
</dbReference>
<dbReference type="InterPro" id="IPR006530">
    <property type="entry name" value="YD"/>
</dbReference>
<evidence type="ECO:0000256" key="4">
    <source>
        <dbReference type="SAM" id="MobiDB-lite"/>
    </source>
</evidence>
<keyword evidence="3" id="KW-0843">Virulence</keyword>
<dbReference type="GO" id="GO:0005737">
    <property type="term" value="C:cytoplasm"/>
    <property type="evidence" value="ECO:0007669"/>
    <property type="project" value="InterPro"/>
</dbReference>
<dbReference type="SMART" id="SM00306">
    <property type="entry name" value="HintN"/>
    <property type="match status" value="1"/>
</dbReference>
<feature type="chain" id="PRO_5004639193" description="Hint domain-containing protein" evidence="5">
    <location>
        <begin position="29"/>
        <end position="2576"/>
    </location>
</feature>
<dbReference type="eggNOG" id="COG3209">
    <property type="taxonomic scope" value="Bacteria"/>
</dbReference>
<evidence type="ECO:0000259" key="6">
    <source>
        <dbReference type="SMART" id="SM00306"/>
    </source>
</evidence>
<dbReference type="PANTHER" id="PTHR32305">
    <property type="match status" value="1"/>
</dbReference>
<keyword evidence="5" id="KW-0732">Signal</keyword>
<dbReference type="InterPro" id="IPR003284">
    <property type="entry name" value="Sal_SpvB"/>
</dbReference>
<name>U3C6S5_9VIBR</name>
<evidence type="ECO:0000313" key="7">
    <source>
        <dbReference type="EMBL" id="GAD77099.1"/>
    </source>
</evidence>
<evidence type="ECO:0000256" key="5">
    <source>
        <dbReference type="SAM" id="SignalP"/>
    </source>
</evidence>
<keyword evidence="8" id="KW-1185">Reference proteome</keyword>
<dbReference type="Gene3D" id="2.180.10.10">
    <property type="entry name" value="RHS repeat-associated core"/>
    <property type="match status" value="2"/>
</dbReference>
<dbReference type="SUPFAM" id="SSF69318">
    <property type="entry name" value="Integrin alpha N-terminal domain"/>
    <property type="match status" value="1"/>
</dbReference>
<dbReference type="InterPro" id="IPR028994">
    <property type="entry name" value="Integrin_alpha_N"/>
</dbReference>
<dbReference type="InterPro" id="IPR003587">
    <property type="entry name" value="Hint_dom_N"/>
</dbReference>
<dbReference type="GO" id="GO:0005576">
    <property type="term" value="C:extracellular region"/>
    <property type="evidence" value="ECO:0007669"/>
    <property type="project" value="UniProtKB-SubCell"/>
</dbReference>
<reference evidence="7 8" key="1">
    <citation type="submission" date="2013-09" db="EMBL/GenBank/DDBJ databases">
        <title>Whole genome shotgun sequence of Vibrio azureus NBRC 104587.</title>
        <authorList>
            <person name="Isaki S."/>
            <person name="Hosoyama A."/>
            <person name="Numata M."/>
            <person name="Hashimoto M."/>
            <person name="Hosoyama Y."/>
            <person name="Tsuchikane K."/>
            <person name="Noguchi M."/>
            <person name="Hirakata S."/>
            <person name="Ichikawa N."/>
            <person name="Ohji S."/>
            <person name="Yamazoe A."/>
            <person name="Fujita N."/>
        </authorList>
    </citation>
    <scope>NUCLEOTIDE SEQUENCE [LARGE SCALE GENOMIC DNA]</scope>
    <source>
        <strain evidence="7 8">NBRC 104587</strain>
    </source>
</reference>
<dbReference type="Pfam" id="PF07591">
    <property type="entry name" value="PT-HINT"/>
    <property type="match status" value="1"/>
</dbReference>
<protein>
    <recommendedName>
        <fullName evidence="6">Hint domain-containing protein</fullName>
    </recommendedName>
</protein>
<keyword evidence="2" id="KW-0964">Secreted</keyword>
<dbReference type="CDD" id="cd00081">
    <property type="entry name" value="Hint"/>
    <property type="match status" value="1"/>
</dbReference>
<feature type="compositionally biased region" description="Polar residues" evidence="4">
    <location>
        <begin position="2239"/>
        <end position="2253"/>
    </location>
</feature>
<dbReference type="InterPro" id="IPR022385">
    <property type="entry name" value="Rhs_assc_core"/>
</dbReference>
<dbReference type="InterPro" id="IPR036844">
    <property type="entry name" value="Hint_dom_sf"/>
</dbReference>
<dbReference type="STRING" id="1219077.VAZ01S_062_00020"/>
<dbReference type="PROSITE" id="PS50817">
    <property type="entry name" value="INTEIN_N_TER"/>
    <property type="match status" value="1"/>
</dbReference>
<evidence type="ECO:0000256" key="3">
    <source>
        <dbReference type="ARBA" id="ARBA00023026"/>
    </source>
</evidence>
<dbReference type="NCBIfam" id="TIGR03696">
    <property type="entry name" value="Rhs_assc_core"/>
    <property type="match status" value="1"/>
</dbReference>
<organism evidence="7 8">
    <name type="scientific">Vibrio azureus NBRC 104587</name>
    <dbReference type="NCBI Taxonomy" id="1219077"/>
    <lineage>
        <taxon>Bacteria</taxon>
        <taxon>Pseudomonadati</taxon>
        <taxon>Pseudomonadota</taxon>
        <taxon>Gammaproteobacteria</taxon>
        <taxon>Vibrionales</taxon>
        <taxon>Vibrionaceae</taxon>
        <taxon>Vibrio</taxon>
    </lineage>
</organism>